<dbReference type="InterPro" id="IPR018629">
    <property type="entry name" value="XK-rel"/>
</dbReference>
<evidence type="ECO:0000313" key="9">
    <source>
        <dbReference type="EMBL" id="CAL4096343.1"/>
    </source>
</evidence>
<evidence type="ECO:0000256" key="1">
    <source>
        <dbReference type="ARBA" id="ARBA00004141"/>
    </source>
</evidence>
<feature type="transmembrane region" description="Helical" evidence="6">
    <location>
        <begin position="127"/>
        <end position="148"/>
    </location>
</feature>
<feature type="compositionally biased region" description="Basic and acidic residues" evidence="7">
    <location>
        <begin position="276"/>
        <end position="319"/>
    </location>
</feature>
<feature type="transmembrane region" description="Helical" evidence="6">
    <location>
        <begin position="228"/>
        <end position="250"/>
    </location>
</feature>
<keyword evidence="5 6" id="KW-0472">Membrane</keyword>
<comment type="caution">
    <text evidence="9">The sequence shown here is derived from an EMBL/GenBank/DDBJ whole genome shotgun (WGS) entry which is preliminary data.</text>
</comment>
<feature type="signal peptide" evidence="8">
    <location>
        <begin position="1"/>
        <end position="28"/>
    </location>
</feature>
<evidence type="ECO:0000256" key="5">
    <source>
        <dbReference type="ARBA" id="ARBA00023136"/>
    </source>
</evidence>
<proteinExistence type="inferred from homology"/>
<gene>
    <name evidence="9" type="ORF">MNOR_LOCUS15725</name>
</gene>
<keyword evidence="8" id="KW-0732">Signal</keyword>
<evidence type="ECO:0000256" key="7">
    <source>
        <dbReference type="SAM" id="MobiDB-lite"/>
    </source>
</evidence>
<keyword evidence="4 6" id="KW-1133">Transmembrane helix</keyword>
<keyword evidence="10" id="KW-1185">Reference proteome</keyword>
<protein>
    <recommendedName>
        <fullName evidence="6">XK-related protein</fullName>
    </recommendedName>
</protein>
<dbReference type="Pfam" id="PF09815">
    <property type="entry name" value="XK-related"/>
    <property type="match status" value="1"/>
</dbReference>
<sequence length="319" mass="34309">LTTPAAISATVLAAPATALTAAAAAVAAAPAATGCYASITRFADHAMRSVVSVDAGWIRGIKLGEVLLESLPQAVTQSYILIQMVRDDIPPSWWQWLTITVSLLAIGFAVATTILADAPNKAKVAYFLVAPLTIASRVVTCCLISKVYGGWFALSIVGEWVVHQTTSGITMCCMPHDGVHAFCLSWFFLLDGVTVPGFILSLFNLLAAVLGYNVYWWSPYSFETQQTIAIAAIALTAATAAVNVIILAIPSLRQDIGDIRTIAKYRGLNIQEEEEASPRGEDEASPRGEEEARPRGEEEASPRGEEEARPRVYEDTYEC</sequence>
<feature type="non-terminal residue" evidence="9">
    <location>
        <position position="1"/>
    </location>
</feature>
<feature type="region of interest" description="Disordered" evidence="7">
    <location>
        <begin position="271"/>
        <end position="319"/>
    </location>
</feature>
<evidence type="ECO:0000256" key="3">
    <source>
        <dbReference type="ARBA" id="ARBA00022692"/>
    </source>
</evidence>
<evidence type="ECO:0000256" key="8">
    <source>
        <dbReference type="SAM" id="SignalP"/>
    </source>
</evidence>
<evidence type="ECO:0000256" key="4">
    <source>
        <dbReference type="ARBA" id="ARBA00022989"/>
    </source>
</evidence>
<accession>A0AAV2QPV7</accession>
<feature type="transmembrane region" description="Helical" evidence="6">
    <location>
        <begin position="197"/>
        <end position="216"/>
    </location>
</feature>
<reference evidence="9 10" key="1">
    <citation type="submission" date="2024-05" db="EMBL/GenBank/DDBJ databases">
        <authorList>
            <person name="Wallberg A."/>
        </authorList>
    </citation>
    <scope>NUCLEOTIDE SEQUENCE [LARGE SCALE GENOMIC DNA]</scope>
</reference>
<evidence type="ECO:0000256" key="6">
    <source>
        <dbReference type="RuleBase" id="RU910716"/>
    </source>
</evidence>
<name>A0AAV2QPV7_MEGNR</name>
<keyword evidence="3 6" id="KW-0812">Transmembrane</keyword>
<dbReference type="Proteomes" id="UP001497623">
    <property type="component" value="Unassembled WGS sequence"/>
</dbReference>
<comment type="similarity">
    <text evidence="2 6">Belongs to the XK family.</text>
</comment>
<feature type="transmembrane region" description="Helical" evidence="6">
    <location>
        <begin position="93"/>
        <end position="115"/>
    </location>
</feature>
<evidence type="ECO:0000313" key="10">
    <source>
        <dbReference type="Proteomes" id="UP001497623"/>
    </source>
</evidence>
<dbReference type="GO" id="GO:0005886">
    <property type="term" value="C:plasma membrane"/>
    <property type="evidence" value="ECO:0007669"/>
    <property type="project" value="UniProtKB-ARBA"/>
</dbReference>
<evidence type="ECO:0000256" key="2">
    <source>
        <dbReference type="ARBA" id="ARBA00008789"/>
    </source>
</evidence>
<dbReference type="EMBL" id="CAXKWB010009972">
    <property type="protein sequence ID" value="CAL4096343.1"/>
    <property type="molecule type" value="Genomic_DNA"/>
</dbReference>
<dbReference type="AlphaFoldDB" id="A0AAV2QPV7"/>
<organism evidence="9 10">
    <name type="scientific">Meganyctiphanes norvegica</name>
    <name type="common">Northern krill</name>
    <name type="synonym">Thysanopoda norvegica</name>
    <dbReference type="NCBI Taxonomy" id="48144"/>
    <lineage>
        <taxon>Eukaryota</taxon>
        <taxon>Metazoa</taxon>
        <taxon>Ecdysozoa</taxon>
        <taxon>Arthropoda</taxon>
        <taxon>Crustacea</taxon>
        <taxon>Multicrustacea</taxon>
        <taxon>Malacostraca</taxon>
        <taxon>Eumalacostraca</taxon>
        <taxon>Eucarida</taxon>
        <taxon>Euphausiacea</taxon>
        <taxon>Euphausiidae</taxon>
        <taxon>Meganyctiphanes</taxon>
    </lineage>
</organism>
<comment type="subcellular location">
    <subcellularLocation>
        <location evidence="1 6">Membrane</location>
        <topology evidence="1 6">Multi-pass membrane protein</topology>
    </subcellularLocation>
</comment>
<feature type="chain" id="PRO_5043584607" description="XK-related protein" evidence="8">
    <location>
        <begin position="29"/>
        <end position="319"/>
    </location>
</feature>